<proteinExistence type="predicted"/>
<sequence>MIVNNTSEEVAVRWKLDAKPFKTFAPGQGLHLFPTKERCRFAKDEDSLVATTASGQTYTYGPPICAREAFVIGR</sequence>
<organism evidence="1 2">
    <name type="scientific">Sinosporangium siamense</name>
    <dbReference type="NCBI Taxonomy" id="1367973"/>
    <lineage>
        <taxon>Bacteria</taxon>
        <taxon>Bacillati</taxon>
        <taxon>Actinomycetota</taxon>
        <taxon>Actinomycetes</taxon>
        <taxon>Streptosporangiales</taxon>
        <taxon>Streptosporangiaceae</taxon>
        <taxon>Sinosporangium</taxon>
    </lineage>
</organism>
<gene>
    <name evidence="1" type="ORF">Ssi02_24490</name>
</gene>
<reference evidence="1" key="1">
    <citation type="submission" date="2021-01" db="EMBL/GenBank/DDBJ databases">
        <title>Whole genome shotgun sequence of Sinosporangium siamense NBRC 109515.</title>
        <authorList>
            <person name="Komaki H."/>
            <person name="Tamura T."/>
        </authorList>
    </citation>
    <scope>NUCLEOTIDE SEQUENCE</scope>
    <source>
        <strain evidence="1">NBRC 109515</strain>
    </source>
</reference>
<evidence type="ECO:0000313" key="1">
    <source>
        <dbReference type="EMBL" id="GII92218.1"/>
    </source>
</evidence>
<protein>
    <submittedName>
        <fullName evidence="1">Uncharacterized protein</fullName>
    </submittedName>
</protein>
<dbReference type="AlphaFoldDB" id="A0A919RE66"/>
<dbReference type="RefSeq" id="WP_204024822.1">
    <property type="nucleotide sequence ID" value="NZ_BOOW01000014.1"/>
</dbReference>
<evidence type="ECO:0000313" key="2">
    <source>
        <dbReference type="Proteomes" id="UP000606172"/>
    </source>
</evidence>
<dbReference type="EMBL" id="BOOW01000014">
    <property type="protein sequence ID" value="GII92218.1"/>
    <property type="molecule type" value="Genomic_DNA"/>
</dbReference>
<dbReference type="Proteomes" id="UP000606172">
    <property type="component" value="Unassembled WGS sequence"/>
</dbReference>
<name>A0A919RE66_9ACTN</name>
<comment type="caution">
    <text evidence="1">The sequence shown here is derived from an EMBL/GenBank/DDBJ whole genome shotgun (WGS) entry which is preliminary data.</text>
</comment>
<keyword evidence="2" id="KW-1185">Reference proteome</keyword>
<accession>A0A919RE66</accession>